<proteinExistence type="predicted"/>
<evidence type="ECO:0000313" key="3">
    <source>
        <dbReference type="Proteomes" id="UP000185491"/>
    </source>
</evidence>
<keyword evidence="1" id="KW-1133">Transmembrane helix</keyword>
<accession>A0A1L7D1V3</accession>
<sequence>MSLIAAPSAHAQPQLDIRQSAHGQYLCRVTGDEQAARALVAAYGATLEAAARQARELDEQDFNAADLAIITADTPSSQLSEDLLKVLTQPFLESSINRARQYIESIPTGNRAPLLSEGQEFSSAFRAILAANEGQLRTAIAEFEAASGNEALRAAFRDCIKQLQERGVSEGFQPVPQVEVPVVVPTKDNEGSSTGAIVGIVAAILGLLGLGAYLFNSGLLNPGGIALPGLPRGF</sequence>
<dbReference type="STRING" id="161895.CPHO_02355"/>
<dbReference type="EMBL" id="CP009249">
    <property type="protein sequence ID" value="APT91941.1"/>
    <property type="molecule type" value="Genomic_DNA"/>
</dbReference>
<dbReference type="AlphaFoldDB" id="A0A1L7D1V3"/>
<keyword evidence="1" id="KW-0812">Transmembrane</keyword>
<dbReference type="RefSeq" id="WP_075732887.1">
    <property type="nucleotide sequence ID" value="NZ_CP009249.1"/>
</dbReference>
<feature type="transmembrane region" description="Helical" evidence="1">
    <location>
        <begin position="195"/>
        <end position="215"/>
    </location>
</feature>
<gene>
    <name evidence="2" type="ORF">CPHO_02355</name>
</gene>
<name>A0A1L7D1V3_9CORY</name>
<keyword evidence="3" id="KW-1185">Reference proteome</keyword>
<evidence type="ECO:0000313" key="2">
    <source>
        <dbReference type="EMBL" id="APT91941.1"/>
    </source>
</evidence>
<organism evidence="2 3">
    <name type="scientific">Corynebacterium phocae</name>
    <dbReference type="NCBI Taxonomy" id="161895"/>
    <lineage>
        <taxon>Bacteria</taxon>
        <taxon>Bacillati</taxon>
        <taxon>Actinomycetota</taxon>
        <taxon>Actinomycetes</taxon>
        <taxon>Mycobacteriales</taxon>
        <taxon>Corynebacteriaceae</taxon>
        <taxon>Corynebacterium</taxon>
    </lineage>
</organism>
<protein>
    <submittedName>
        <fullName evidence="2">Uncharacterized protein</fullName>
    </submittedName>
</protein>
<reference evidence="2 3" key="1">
    <citation type="submission" date="2014-08" db="EMBL/GenBank/DDBJ databases">
        <title>Complete genome sequence of Corynebacterium phocae M408/89/1(T)(=DSM 44612(T)), isolated from the common seal (Phoca vitulina).</title>
        <authorList>
            <person name="Ruckert C."/>
            <person name="Albersmeier A."/>
            <person name="Winkler A."/>
            <person name="Kalinowski J."/>
        </authorList>
    </citation>
    <scope>NUCLEOTIDE SEQUENCE [LARGE SCALE GENOMIC DNA]</scope>
    <source>
        <strain evidence="2 3">M408/89/1</strain>
    </source>
</reference>
<dbReference type="Proteomes" id="UP000185491">
    <property type="component" value="Chromosome"/>
</dbReference>
<dbReference type="KEGG" id="cpho:CPHO_02355"/>
<keyword evidence="1" id="KW-0472">Membrane</keyword>
<evidence type="ECO:0000256" key="1">
    <source>
        <dbReference type="SAM" id="Phobius"/>
    </source>
</evidence>